<protein>
    <submittedName>
        <fullName evidence="3">Uncharacterized protein</fullName>
    </submittedName>
</protein>
<dbReference type="EMBL" id="KV700123">
    <property type="protein sequence ID" value="OCF34849.1"/>
    <property type="molecule type" value="Genomic_DNA"/>
</dbReference>
<name>A0A1B9GUY2_9TREE</name>
<keyword evidence="4" id="KW-1185">Reference proteome</keyword>
<feature type="region of interest" description="Disordered" evidence="1">
    <location>
        <begin position="372"/>
        <end position="400"/>
    </location>
</feature>
<dbReference type="Proteomes" id="UP000092666">
    <property type="component" value="Unassembled WGS sequence"/>
</dbReference>
<evidence type="ECO:0000313" key="4">
    <source>
        <dbReference type="Proteomes" id="UP000092666"/>
    </source>
</evidence>
<keyword evidence="2" id="KW-0812">Transmembrane</keyword>
<reference evidence="4" key="2">
    <citation type="submission" date="2013-12" db="EMBL/GenBank/DDBJ databases">
        <title>Evolution of pathogenesis and genome organization in the Tremellales.</title>
        <authorList>
            <person name="Cuomo C."/>
            <person name="Litvintseva A."/>
            <person name="Heitman J."/>
            <person name="Chen Y."/>
            <person name="Sun S."/>
            <person name="Springer D."/>
            <person name="Dromer F."/>
            <person name="Young S."/>
            <person name="Zeng Q."/>
            <person name="Chapman S."/>
            <person name="Gujja S."/>
            <person name="Saif S."/>
            <person name="Birren B."/>
        </authorList>
    </citation>
    <scope>NUCLEOTIDE SEQUENCE [LARGE SCALE GENOMIC DNA]</scope>
    <source>
        <strain evidence="4">BCC8398</strain>
    </source>
</reference>
<evidence type="ECO:0000256" key="2">
    <source>
        <dbReference type="SAM" id="Phobius"/>
    </source>
</evidence>
<dbReference type="AlphaFoldDB" id="A0A1B9GUY2"/>
<evidence type="ECO:0000313" key="3">
    <source>
        <dbReference type="EMBL" id="OCF34849.1"/>
    </source>
</evidence>
<sequence>MEPSRVSAEVHSVAERLISLDPVQYDSVINEYFENEVAYNSKGVILHGASQLKKYLNLGSLLAFDSHLIGQTHYNSHDQTAHFAFQRTFYLPTLPASVPFSERANKWLNKQHFRAIFDSELHLNTDQGEGQEPRLFVTKVGPTSRRAAYKLEKLIPYFLIQPVLTFVVLLLASVLGFFNRHSLKQENPVKFALAGVAESYAWLKDAPVDRENYPEPIKQAQDLSDKVGKVVTNAIDTAQQTAHNVTEKAKEMGLPVEQSQHLIEIGLHLPGNALHTTTHVASATIHTIGAIEHTAVQTTSNLVHGTYNLATGTAYNLATGTVNQVERRAKDIGIPIDQYKDLAVKNVRGVGEWFGILKAKAQETTQAAASAAAQVIDDSTRRRGSRTGPAPATITGTAGSAETGQPIIEVIVVNMPTSSQDEPQVVHEVEDNPRLSTGGHDPTALGAPSYAEAAH</sequence>
<organism evidence="3 4">
    <name type="scientific">Kwoniella heveanensis BCC8398</name>
    <dbReference type="NCBI Taxonomy" id="1296120"/>
    <lineage>
        <taxon>Eukaryota</taxon>
        <taxon>Fungi</taxon>
        <taxon>Dikarya</taxon>
        <taxon>Basidiomycota</taxon>
        <taxon>Agaricomycotina</taxon>
        <taxon>Tremellomycetes</taxon>
        <taxon>Tremellales</taxon>
        <taxon>Cryptococcaceae</taxon>
        <taxon>Kwoniella</taxon>
    </lineage>
</organism>
<gene>
    <name evidence="3" type="ORF">I316_03394</name>
</gene>
<feature type="compositionally biased region" description="Low complexity" evidence="1">
    <location>
        <begin position="387"/>
        <end position="400"/>
    </location>
</feature>
<accession>A0A1B9GUY2</accession>
<keyword evidence="2" id="KW-1133">Transmembrane helix</keyword>
<dbReference type="OrthoDB" id="2588950at2759"/>
<feature type="region of interest" description="Disordered" evidence="1">
    <location>
        <begin position="432"/>
        <end position="455"/>
    </location>
</feature>
<proteinExistence type="predicted"/>
<reference evidence="3 4" key="1">
    <citation type="submission" date="2013-07" db="EMBL/GenBank/DDBJ databases">
        <title>The Genome Sequence of Cryptococcus heveanensis BCC8398.</title>
        <authorList>
            <consortium name="The Broad Institute Genome Sequencing Platform"/>
            <person name="Cuomo C."/>
            <person name="Litvintseva A."/>
            <person name="Chen Y."/>
            <person name="Heitman J."/>
            <person name="Sun S."/>
            <person name="Springer D."/>
            <person name="Dromer F."/>
            <person name="Young S.K."/>
            <person name="Zeng Q."/>
            <person name="Gargeya S."/>
            <person name="Fitzgerald M."/>
            <person name="Abouelleil A."/>
            <person name="Alvarado L."/>
            <person name="Berlin A.M."/>
            <person name="Chapman S.B."/>
            <person name="Dewar J."/>
            <person name="Goldberg J."/>
            <person name="Griggs A."/>
            <person name="Gujja S."/>
            <person name="Hansen M."/>
            <person name="Howarth C."/>
            <person name="Imamovic A."/>
            <person name="Larimer J."/>
            <person name="McCowan C."/>
            <person name="Murphy C."/>
            <person name="Pearson M."/>
            <person name="Priest M."/>
            <person name="Roberts A."/>
            <person name="Saif S."/>
            <person name="Shea T."/>
            <person name="Sykes S."/>
            <person name="Wortman J."/>
            <person name="Nusbaum C."/>
            <person name="Birren B."/>
        </authorList>
    </citation>
    <scope>NUCLEOTIDE SEQUENCE [LARGE SCALE GENOMIC DNA]</scope>
    <source>
        <strain evidence="3 4">BCC8398</strain>
    </source>
</reference>
<keyword evidence="2" id="KW-0472">Membrane</keyword>
<evidence type="ECO:0000256" key="1">
    <source>
        <dbReference type="SAM" id="MobiDB-lite"/>
    </source>
</evidence>
<feature type="transmembrane region" description="Helical" evidence="2">
    <location>
        <begin position="154"/>
        <end position="178"/>
    </location>
</feature>